<organism evidence="1 2">
    <name type="scientific">Prunus persica</name>
    <name type="common">Peach</name>
    <name type="synonym">Amygdalus persica</name>
    <dbReference type="NCBI Taxonomy" id="3760"/>
    <lineage>
        <taxon>Eukaryota</taxon>
        <taxon>Viridiplantae</taxon>
        <taxon>Streptophyta</taxon>
        <taxon>Embryophyta</taxon>
        <taxon>Tracheophyta</taxon>
        <taxon>Spermatophyta</taxon>
        <taxon>Magnoliopsida</taxon>
        <taxon>eudicotyledons</taxon>
        <taxon>Gunneridae</taxon>
        <taxon>Pentapetalae</taxon>
        <taxon>rosids</taxon>
        <taxon>fabids</taxon>
        <taxon>Rosales</taxon>
        <taxon>Rosaceae</taxon>
        <taxon>Amygdaloideae</taxon>
        <taxon>Amygdaleae</taxon>
        <taxon>Prunus</taxon>
    </lineage>
</organism>
<protein>
    <submittedName>
        <fullName evidence="1">Uncharacterized protein</fullName>
    </submittedName>
</protein>
<dbReference type="Proteomes" id="UP000006882">
    <property type="component" value="Chromosome G6"/>
</dbReference>
<sequence>MVGLGLGRWDGGPSSPLCLESPTYLLHHYHQNHNHEGPHFIDIKYEGMGWDQGGDLLVAMVKGSRGVEKTVLLVF</sequence>
<accession>A0A251NUB9</accession>
<dbReference type="AlphaFoldDB" id="A0A251NUB9"/>
<evidence type="ECO:0000313" key="2">
    <source>
        <dbReference type="Proteomes" id="UP000006882"/>
    </source>
</evidence>
<proteinExistence type="predicted"/>
<keyword evidence="2" id="KW-1185">Reference proteome</keyword>
<evidence type="ECO:0000313" key="1">
    <source>
        <dbReference type="EMBL" id="ONI02902.1"/>
    </source>
</evidence>
<dbReference type="EMBL" id="CM007656">
    <property type="protein sequence ID" value="ONI02902.1"/>
    <property type="molecule type" value="Genomic_DNA"/>
</dbReference>
<name>A0A251NUB9_PRUPE</name>
<dbReference type="Gramene" id="ONI02902">
    <property type="protein sequence ID" value="ONI02902"/>
    <property type="gene ID" value="PRUPE_6G227900"/>
</dbReference>
<reference evidence="1 2" key="1">
    <citation type="journal article" date="2013" name="Nat. Genet.">
        <title>The high-quality draft genome of peach (Prunus persica) identifies unique patterns of genetic diversity, domestication and genome evolution.</title>
        <authorList>
            <consortium name="International Peach Genome Initiative"/>
            <person name="Verde I."/>
            <person name="Abbott A.G."/>
            <person name="Scalabrin S."/>
            <person name="Jung S."/>
            <person name="Shu S."/>
            <person name="Marroni F."/>
            <person name="Zhebentyayeva T."/>
            <person name="Dettori M.T."/>
            <person name="Grimwood J."/>
            <person name="Cattonaro F."/>
            <person name="Zuccolo A."/>
            <person name="Rossini L."/>
            <person name="Jenkins J."/>
            <person name="Vendramin E."/>
            <person name="Meisel L.A."/>
            <person name="Decroocq V."/>
            <person name="Sosinski B."/>
            <person name="Prochnik S."/>
            <person name="Mitros T."/>
            <person name="Policriti A."/>
            <person name="Cipriani G."/>
            <person name="Dondini L."/>
            <person name="Ficklin S."/>
            <person name="Goodstein D.M."/>
            <person name="Xuan P."/>
            <person name="Del Fabbro C."/>
            <person name="Aramini V."/>
            <person name="Copetti D."/>
            <person name="Gonzalez S."/>
            <person name="Horner D.S."/>
            <person name="Falchi R."/>
            <person name="Lucas S."/>
            <person name="Mica E."/>
            <person name="Maldonado J."/>
            <person name="Lazzari B."/>
            <person name="Bielenberg D."/>
            <person name="Pirona R."/>
            <person name="Miculan M."/>
            <person name="Barakat A."/>
            <person name="Testolin R."/>
            <person name="Stella A."/>
            <person name="Tartarini S."/>
            <person name="Tonutti P."/>
            <person name="Arus P."/>
            <person name="Orellana A."/>
            <person name="Wells C."/>
            <person name="Main D."/>
            <person name="Vizzotto G."/>
            <person name="Silva H."/>
            <person name="Salamini F."/>
            <person name="Schmutz J."/>
            <person name="Morgante M."/>
            <person name="Rokhsar D.S."/>
        </authorList>
    </citation>
    <scope>NUCLEOTIDE SEQUENCE [LARGE SCALE GENOMIC DNA]</scope>
    <source>
        <strain evidence="2">cv. Nemared</strain>
    </source>
</reference>
<gene>
    <name evidence="1" type="ORF">PRUPE_6G227900</name>
</gene>